<dbReference type="Proteomes" id="UP000053660">
    <property type="component" value="Unassembled WGS sequence"/>
</dbReference>
<dbReference type="Pfam" id="PF03489">
    <property type="entry name" value="SapB_2"/>
    <property type="match status" value="1"/>
</dbReference>
<name>A0A0B1SG40_OESDE</name>
<keyword evidence="3" id="KW-1185">Reference proteome</keyword>
<feature type="domain" description="Saposin B type region 2" evidence="1">
    <location>
        <begin position="17"/>
        <end position="40"/>
    </location>
</feature>
<dbReference type="EMBL" id="KN579052">
    <property type="protein sequence ID" value="KHJ82502.1"/>
    <property type="molecule type" value="Genomic_DNA"/>
</dbReference>
<evidence type="ECO:0000259" key="1">
    <source>
        <dbReference type="Pfam" id="PF03489"/>
    </source>
</evidence>
<accession>A0A0B1SG40</accession>
<gene>
    <name evidence="2" type="ORF">OESDEN_17804</name>
</gene>
<dbReference type="AlphaFoldDB" id="A0A0B1SG40"/>
<dbReference type="OrthoDB" id="69496at2759"/>
<organism evidence="2 3">
    <name type="scientific">Oesophagostomum dentatum</name>
    <name type="common">Nodular worm</name>
    <dbReference type="NCBI Taxonomy" id="61180"/>
    <lineage>
        <taxon>Eukaryota</taxon>
        <taxon>Metazoa</taxon>
        <taxon>Ecdysozoa</taxon>
        <taxon>Nematoda</taxon>
        <taxon>Chromadorea</taxon>
        <taxon>Rhabditida</taxon>
        <taxon>Rhabditina</taxon>
        <taxon>Rhabditomorpha</taxon>
        <taxon>Strongyloidea</taxon>
        <taxon>Strongylidae</taxon>
        <taxon>Oesophagostomum</taxon>
    </lineage>
</organism>
<dbReference type="SUPFAM" id="SSF47862">
    <property type="entry name" value="Saposin"/>
    <property type="match status" value="1"/>
</dbReference>
<proteinExistence type="predicted"/>
<dbReference type="InterPro" id="IPR011001">
    <property type="entry name" value="Saposin-like"/>
</dbReference>
<dbReference type="Gene3D" id="1.10.225.10">
    <property type="entry name" value="Saposin-like"/>
    <property type="match status" value="1"/>
</dbReference>
<evidence type="ECO:0000313" key="2">
    <source>
        <dbReference type="EMBL" id="KHJ82502.1"/>
    </source>
</evidence>
<dbReference type="InterPro" id="IPR008138">
    <property type="entry name" value="SapB_2"/>
</dbReference>
<sequence>MPSPFVEPCNKIYVDNLVKIIEKLKKHDEAEKVCSDLRFCQA</sequence>
<protein>
    <submittedName>
        <fullName evidence="2">Surfactant protein B</fullName>
    </submittedName>
</protein>
<reference evidence="2 3" key="1">
    <citation type="submission" date="2014-03" db="EMBL/GenBank/DDBJ databases">
        <title>Draft genome of the hookworm Oesophagostomum dentatum.</title>
        <authorList>
            <person name="Mitreva M."/>
        </authorList>
    </citation>
    <scope>NUCLEOTIDE SEQUENCE [LARGE SCALE GENOMIC DNA]</scope>
    <source>
        <strain evidence="2 3">OD-Hann</strain>
    </source>
</reference>
<evidence type="ECO:0000313" key="3">
    <source>
        <dbReference type="Proteomes" id="UP000053660"/>
    </source>
</evidence>